<dbReference type="AlphaFoldDB" id="A0A1H3LHH0"/>
<keyword evidence="1" id="KW-1133">Transmembrane helix</keyword>
<gene>
    <name evidence="2" type="ORF">SAMN05421643_1182</name>
</gene>
<dbReference type="Pfam" id="PF10118">
    <property type="entry name" value="Metal_hydrol"/>
    <property type="match status" value="1"/>
</dbReference>
<evidence type="ECO:0000256" key="1">
    <source>
        <dbReference type="SAM" id="Phobius"/>
    </source>
</evidence>
<keyword evidence="1" id="KW-0812">Transmembrane</keyword>
<evidence type="ECO:0000313" key="2">
    <source>
        <dbReference type="EMBL" id="SDY63756.1"/>
    </source>
</evidence>
<dbReference type="STRING" id="595670.SAMN05421643_1182"/>
<protein>
    <recommendedName>
        <fullName evidence="4">Metal-dependent hydrolase</fullName>
    </recommendedName>
</protein>
<dbReference type="InterPro" id="IPR016516">
    <property type="entry name" value="UCP07580"/>
</dbReference>
<reference evidence="3" key="1">
    <citation type="submission" date="2016-10" db="EMBL/GenBank/DDBJ databases">
        <authorList>
            <person name="Varghese N."/>
            <person name="Submissions S."/>
        </authorList>
    </citation>
    <scope>NUCLEOTIDE SEQUENCE [LARGE SCALE GENOMIC DNA]</scope>
    <source>
        <strain evidence="3">ANC 5109</strain>
    </source>
</reference>
<keyword evidence="1" id="KW-0472">Membrane</keyword>
<dbReference type="PANTHER" id="PTHR39456">
    <property type="entry name" value="METAL-DEPENDENT HYDROLASE"/>
    <property type="match status" value="1"/>
</dbReference>
<dbReference type="RefSeq" id="WP_092691473.1">
    <property type="nucleotide sequence ID" value="NZ_FNPK01000018.1"/>
</dbReference>
<accession>A0A1H3LHH0</accession>
<dbReference type="EMBL" id="FNPK01000018">
    <property type="protein sequence ID" value="SDY63756.1"/>
    <property type="molecule type" value="Genomic_DNA"/>
</dbReference>
<organism evidence="2 3">
    <name type="scientific">Acinetobacter kyonggiensis</name>
    <dbReference type="NCBI Taxonomy" id="595670"/>
    <lineage>
        <taxon>Bacteria</taxon>
        <taxon>Pseudomonadati</taxon>
        <taxon>Pseudomonadota</taxon>
        <taxon>Gammaproteobacteria</taxon>
        <taxon>Moraxellales</taxon>
        <taxon>Moraxellaceae</taxon>
        <taxon>Acinetobacter</taxon>
    </lineage>
</organism>
<evidence type="ECO:0000313" key="3">
    <source>
        <dbReference type="Proteomes" id="UP000199035"/>
    </source>
</evidence>
<dbReference type="PANTHER" id="PTHR39456:SF1">
    <property type="entry name" value="METAL-DEPENDENT HYDROLASE"/>
    <property type="match status" value="1"/>
</dbReference>
<feature type="transmembrane region" description="Helical" evidence="1">
    <location>
        <begin position="205"/>
        <end position="226"/>
    </location>
</feature>
<sequence>MNAKVNISNRAGASFPVRRMDFEFGEVARYWAGDDAGLTHFMTALSALFPEGEQFFVDSTRAVRKNPKLSDPDLQREISAFIGQEAMHSKEHLAFNSSAQAYGYDVRTMENQTAKVIKTGTKVVAQLLKPFGFSKEMIDLTGTCALEHFTAVIASELLQNKHVQAIFNNKTMYQLWMWHAIEENEHKAVVFDVYTAMYGRGLKAYGMRATAMILAMTLIFITQSYFTAQLMKTDRKLTLKDSKYMLKFMYGRKGFITRQIPELLDFFRPNFHPNDSNTDQLLADWKLKLGF</sequence>
<name>A0A1H3LHH0_9GAMM</name>
<keyword evidence="3" id="KW-1185">Reference proteome</keyword>
<proteinExistence type="predicted"/>
<dbReference type="Proteomes" id="UP000199035">
    <property type="component" value="Unassembled WGS sequence"/>
</dbReference>
<dbReference type="PIRSF" id="PIRSF007580">
    <property type="entry name" value="UCP07580"/>
    <property type="match status" value="1"/>
</dbReference>
<evidence type="ECO:0008006" key="4">
    <source>
        <dbReference type="Google" id="ProtNLM"/>
    </source>
</evidence>